<evidence type="ECO:0000256" key="1">
    <source>
        <dbReference type="SAM" id="MobiDB-lite"/>
    </source>
</evidence>
<organism evidence="2 3">
    <name type="scientific">Clostridium pasteurianum BC1</name>
    <dbReference type="NCBI Taxonomy" id="86416"/>
    <lineage>
        <taxon>Bacteria</taxon>
        <taxon>Bacillati</taxon>
        <taxon>Bacillota</taxon>
        <taxon>Clostridia</taxon>
        <taxon>Eubacteriales</taxon>
        <taxon>Clostridiaceae</taxon>
        <taxon>Clostridium</taxon>
    </lineage>
</organism>
<feature type="region of interest" description="Disordered" evidence="1">
    <location>
        <begin position="36"/>
        <end position="61"/>
    </location>
</feature>
<dbReference type="EMBL" id="CP003261">
    <property type="protein sequence ID" value="AGK97405.1"/>
    <property type="molecule type" value="Genomic_DNA"/>
</dbReference>
<accession>R4KCQ9</accession>
<dbReference type="PATRIC" id="fig|86416.3.peg.2529"/>
<sequence>MGELKCPHCGELFTNPELFRHHKNNCLKVQEINGVNYKTDDPGEEKAADDPSKKNRNRGGK</sequence>
<dbReference type="RefSeq" id="WP_015615705.1">
    <property type="nucleotide sequence ID" value="NC_021182.1"/>
</dbReference>
<evidence type="ECO:0000313" key="2">
    <source>
        <dbReference type="EMBL" id="AGK97405.1"/>
    </source>
</evidence>
<dbReference type="KEGG" id="cpas:Clopa_2545"/>
<keyword evidence="3" id="KW-1185">Reference proteome</keyword>
<feature type="compositionally biased region" description="Basic and acidic residues" evidence="1">
    <location>
        <begin position="38"/>
        <end position="53"/>
    </location>
</feature>
<dbReference type="STRING" id="86416.Clopa_2545"/>
<evidence type="ECO:0000313" key="3">
    <source>
        <dbReference type="Proteomes" id="UP000013523"/>
    </source>
</evidence>
<reference evidence="2 3" key="1">
    <citation type="submission" date="2012-01" db="EMBL/GenBank/DDBJ databases">
        <title>Complete sequence of chromosome of Clostridium pasteurianum BC1.</title>
        <authorList>
            <consortium name="US DOE Joint Genome Institute"/>
            <person name="Lucas S."/>
            <person name="Han J."/>
            <person name="Lapidus A."/>
            <person name="Cheng J.-F."/>
            <person name="Goodwin L."/>
            <person name="Pitluck S."/>
            <person name="Peters L."/>
            <person name="Mikhailova N."/>
            <person name="Teshima H."/>
            <person name="Detter J.C."/>
            <person name="Han C."/>
            <person name="Tapia R."/>
            <person name="Land M."/>
            <person name="Hauser L."/>
            <person name="Kyrpides N."/>
            <person name="Ivanova N."/>
            <person name="Pagani I."/>
            <person name="Dunn J."/>
            <person name="Taghavi S."/>
            <person name="Francis A."/>
            <person name="van der Lelie D."/>
            <person name="Woyke T."/>
        </authorList>
    </citation>
    <scope>NUCLEOTIDE SEQUENCE [LARGE SCALE GENOMIC DNA]</scope>
    <source>
        <strain evidence="2 3">BC1</strain>
    </source>
</reference>
<name>R4KCQ9_CLOPA</name>
<proteinExistence type="predicted"/>
<dbReference type="Proteomes" id="UP000013523">
    <property type="component" value="Chromosome"/>
</dbReference>
<gene>
    <name evidence="2" type="ORF">Clopa_2545</name>
</gene>
<protein>
    <submittedName>
        <fullName evidence="2">Uncharacterized protein</fullName>
    </submittedName>
</protein>
<dbReference type="AlphaFoldDB" id="R4KCQ9"/>
<dbReference type="HOGENOM" id="CLU_2914383_0_0_9"/>